<feature type="transmembrane region" description="Helical" evidence="9">
    <location>
        <begin position="66"/>
        <end position="88"/>
    </location>
</feature>
<dbReference type="SUPFAM" id="SSF81321">
    <property type="entry name" value="Family A G protein-coupled receptor-like"/>
    <property type="match status" value="1"/>
</dbReference>
<evidence type="ECO:0000256" key="3">
    <source>
        <dbReference type="ARBA" id="ARBA00022692"/>
    </source>
</evidence>
<evidence type="ECO:0000256" key="8">
    <source>
        <dbReference type="ARBA" id="ARBA00023224"/>
    </source>
</evidence>
<evidence type="ECO:0000256" key="6">
    <source>
        <dbReference type="ARBA" id="ARBA00023136"/>
    </source>
</evidence>
<dbReference type="PROSITE" id="PS50262">
    <property type="entry name" value="G_PROTEIN_RECEP_F1_2"/>
    <property type="match status" value="1"/>
</dbReference>
<dbReference type="GO" id="GO:0042277">
    <property type="term" value="F:peptide binding"/>
    <property type="evidence" value="ECO:0007669"/>
    <property type="project" value="TreeGrafter"/>
</dbReference>
<sequence>MDEYERYDDYDQIELILPLKGIRQYVAYTYMAVNLLGFLVNAWVLYIVAPVLFLKSAFKMAKVPRSILFYILTLTISDMMTMIAMVFLNLDFVFGTWKFGEWLCTSYLLLDSMNKFIAPIIVFLISRTCYATICLDTKSQEWASSLKMAALQVLISLTFVLIVLWPVFVYSQVFTIYIRANETTKQVTFLKKCSFIPPPKVELMFNVVVSISSYAIPFCGFLYCKLPNTVIKKVIGTVIILAVVYILCWTPYWLGLYAHYFFKINSSSKTEVILMYLVHLMPYVSCAAYPAIFTVMNRAIQSAHAQFIKVQRRRFRNFTFDASKRIREAVSTSEGQSGLHSGVRADSCIAAILQPEISTALSSLRAGSNSFLAARPTTLQKRMTLSCYL</sequence>
<keyword evidence="2" id="KW-1003">Cell membrane</keyword>
<dbReference type="WBParaSite" id="jg16308">
    <property type="protein sequence ID" value="jg16308"/>
    <property type="gene ID" value="jg16308"/>
</dbReference>
<evidence type="ECO:0000256" key="7">
    <source>
        <dbReference type="ARBA" id="ARBA00023170"/>
    </source>
</evidence>
<accession>A0A915D5N9</accession>
<dbReference type="InterPro" id="IPR017452">
    <property type="entry name" value="GPCR_Rhodpsn_7TM"/>
</dbReference>
<dbReference type="InterPro" id="IPR000276">
    <property type="entry name" value="GPCR_Rhodpsn"/>
</dbReference>
<dbReference type="PANTHER" id="PTHR24229:SF40">
    <property type="entry name" value="ALLATOSTATIN C RECEPTOR 1-RELATED"/>
    <property type="match status" value="1"/>
</dbReference>
<feature type="transmembrane region" description="Helical" evidence="9">
    <location>
        <begin position="274"/>
        <end position="296"/>
    </location>
</feature>
<keyword evidence="5" id="KW-0297">G-protein coupled receptor</keyword>
<feature type="transmembrane region" description="Helical" evidence="9">
    <location>
        <begin position="235"/>
        <end position="254"/>
    </location>
</feature>
<evidence type="ECO:0000256" key="2">
    <source>
        <dbReference type="ARBA" id="ARBA00022475"/>
    </source>
</evidence>
<dbReference type="Pfam" id="PF00001">
    <property type="entry name" value="7tm_1"/>
    <property type="match status" value="1"/>
</dbReference>
<feature type="domain" description="G-protein coupled receptors family 1 profile" evidence="10">
    <location>
        <begin position="40"/>
        <end position="293"/>
    </location>
</feature>
<keyword evidence="4 9" id="KW-1133">Transmembrane helix</keyword>
<dbReference type="PANTHER" id="PTHR24229">
    <property type="entry name" value="NEUROPEPTIDES RECEPTOR"/>
    <property type="match status" value="1"/>
</dbReference>
<evidence type="ECO:0000256" key="1">
    <source>
        <dbReference type="ARBA" id="ARBA00004651"/>
    </source>
</evidence>
<evidence type="ECO:0000313" key="11">
    <source>
        <dbReference type="Proteomes" id="UP000887574"/>
    </source>
</evidence>
<dbReference type="PRINTS" id="PR00237">
    <property type="entry name" value="GPCRRHODOPSN"/>
</dbReference>
<reference evidence="12" key="1">
    <citation type="submission" date="2022-11" db="UniProtKB">
        <authorList>
            <consortium name="WormBaseParasite"/>
        </authorList>
    </citation>
    <scope>IDENTIFICATION</scope>
</reference>
<feature type="transmembrane region" description="Helical" evidence="9">
    <location>
        <begin position="27"/>
        <end position="54"/>
    </location>
</feature>
<evidence type="ECO:0000259" key="10">
    <source>
        <dbReference type="PROSITE" id="PS50262"/>
    </source>
</evidence>
<dbReference type="GO" id="GO:0005886">
    <property type="term" value="C:plasma membrane"/>
    <property type="evidence" value="ECO:0007669"/>
    <property type="project" value="UniProtKB-SubCell"/>
</dbReference>
<dbReference type="GO" id="GO:0004930">
    <property type="term" value="F:G protein-coupled receptor activity"/>
    <property type="evidence" value="ECO:0007669"/>
    <property type="project" value="UniProtKB-KW"/>
</dbReference>
<keyword evidence="7" id="KW-0675">Receptor</keyword>
<dbReference type="AlphaFoldDB" id="A0A915D5N9"/>
<comment type="subcellular location">
    <subcellularLocation>
        <location evidence="1">Cell membrane</location>
        <topology evidence="1">Multi-pass membrane protein</topology>
    </subcellularLocation>
</comment>
<keyword evidence="11" id="KW-1185">Reference proteome</keyword>
<feature type="transmembrane region" description="Helical" evidence="9">
    <location>
        <begin position="116"/>
        <end position="136"/>
    </location>
</feature>
<evidence type="ECO:0000313" key="12">
    <source>
        <dbReference type="WBParaSite" id="jg16308"/>
    </source>
</evidence>
<dbReference type="Proteomes" id="UP000887574">
    <property type="component" value="Unplaced"/>
</dbReference>
<proteinExistence type="predicted"/>
<evidence type="ECO:0000256" key="4">
    <source>
        <dbReference type="ARBA" id="ARBA00022989"/>
    </source>
</evidence>
<organism evidence="11 12">
    <name type="scientific">Ditylenchus dipsaci</name>
    <dbReference type="NCBI Taxonomy" id="166011"/>
    <lineage>
        <taxon>Eukaryota</taxon>
        <taxon>Metazoa</taxon>
        <taxon>Ecdysozoa</taxon>
        <taxon>Nematoda</taxon>
        <taxon>Chromadorea</taxon>
        <taxon>Rhabditida</taxon>
        <taxon>Tylenchina</taxon>
        <taxon>Tylenchomorpha</taxon>
        <taxon>Sphaerularioidea</taxon>
        <taxon>Anguinidae</taxon>
        <taxon>Anguininae</taxon>
        <taxon>Ditylenchus</taxon>
    </lineage>
</organism>
<evidence type="ECO:0000256" key="5">
    <source>
        <dbReference type="ARBA" id="ARBA00023040"/>
    </source>
</evidence>
<name>A0A915D5N9_9BILA</name>
<feature type="transmembrane region" description="Helical" evidence="9">
    <location>
        <begin position="148"/>
        <end position="168"/>
    </location>
</feature>
<dbReference type="GO" id="GO:0043005">
    <property type="term" value="C:neuron projection"/>
    <property type="evidence" value="ECO:0007669"/>
    <property type="project" value="TreeGrafter"/>
</dbReference>
<protein>
    <submittedName>
        <fullName evidence="12">G-protein coupled receptors family 1 profile domain-containing protein</fullName>
    </submittedName>
</protein>
<keyword evidence="3 9" id="KW-0812">Transmembrane</keyword>
<feature type="transmembrane region" description="Helical" evidence="9">
    <location>
        <begin position="203"/>
        <end position="223"/>
    </location>
</feature>
<keyword evidence="6 9" id="KW-0472">Membrane</keyword>
<evidence type="ECO:0000256" key="9">
    <source>
        <dbReference type="SAM" id="Phobius"/>
    </source>
</evidence>
<dbReference type="Gene3D" id="1.20.1070.10">
    <property type="entry name" value="Rhodopsin 7-helix transmembrane proteins"/>
    <property type="match status" value="1"/>
</dbReference>
<keyword evidence="8" id="KW-0807">Transducer</keyword>